<dbReference type="GO" id="GO:0005506">
    <property type="term" value="F:iron ion binding"/>
    <property type="evidence" value="ECO:0007669"/>
    <property type="project" value="UniProtKB-ARBA"/>
</dbReference>
<accession>A0A1J1JNK6</accession>
<evidence type="ECO:0008006" key="2">
    <source>
        <dbReference type="Google" id="ProtNLM"/>
    </source>
</evidence>
<dbReference type="PANTHER" id="PTHR20883">
    <property type="entry name" value="PHYTANOYL-COA DIOXYGENASE DOMAIN CONTAINING 1"/>
    <property type="match status" value="1"/>
</dbReference>
<sequence length="313" mass="35239">MVAQEPKLEVSSVRPLTQDEINFYNEHGYVIVRSLFDEEEMERVKSVCLSDPNLESALKKVIDNEGRTWGASVWSGLNDSLLSIVTQTARMVESAEVITGEPCYFMYAKIVKKKPYDQSIAHWHQAYPAWHDEGCPFPDLFATCSIAVNRSTKENGCFQVIDKSHRLGRITHVAEGNADKVRCEPKRLAKVLERHEVINCEMEPGDAVFIHANTIHGSHENNTGDTRILMHCHYNAIANRPLEGGNAYVHFDEPIKKVPDSAIKDGLYTSGFESDSQGWNWYNKEPEGYVEKLVYGDCSTCTSAEFSSSSLLK</sequence>
<dbReference type="PANTHER" id="PTHR20883:SF48">
    <property type="entry name" value="ECTOINE DIOXYGENASE"/>
    <property type="match status" value="1"/>
</dbReference>
<dbReference type="AlphaFoldDB" id="A0A1J1JNK6"/>
<dbReference type="SUPFAM" id="SSF51197">
    <property type="entry name" value="Clavaminate synthase-like"/>
    <property type="match status" value="1"/>
</dbReference>
<dbReference type="InterPro" id="IPR008775">
    <property type="entry name" value="Phytyl_CoA_dOase-like"/>
</dbReference>
<protein>
    <recommendedName>
        <fullName evidence="2">Phytanoyl-CoA dioxygenase family protein</fullName>
    </recommendedName>
</protein>
<dbReference type="GO" id="GO:0016706">
    <property type="term" value="F:2-oxoglutarate-dependent dioxygenase activity"/>
    <property type="evidence" value="ECO:0007669"/>
    <property type="project" value="UniProtKB-ARBA"/>
</dbReference>
<dbReference type="Gene3D" id="2.60.120.620">
    <property type="entry name" value="q2cbj1_9rhob like domain"/>
    <property type="match status" value="1"/>
</dbReference>
<dbReference type="Pfam" id="PF05721">
    <property type="entry name" value="PhyH"/>
    <property type="match status" value="1"/>
</dbReference>
<dbReference type="RefSeq" id="WP_254034957.1">
    <property type="nucleotide sequence ID" value="NZ_JBIIEP010000077.1"/>
</dbReference>
<evidence type="ECO:0000313" key="1">
    <source>
        <dbReference type="EMBL" id="CUM62313.1"/>
    </source>
</evidence>
<proteinExistence type="predicted"/>
<name>A0A1J1JNK6_PLAAG</name>
<organism evidence="1">
    <name type="scientific">Planktothrix agardhii</name>
    <name type="common">Oscillatoria agardhii</name>
    <dbReference type="NCBI Taxonomy" id="1160"/>
    <lineage>
        <taxon>Bacteria</taxon>
        <taxon>Bacillati</taxon>
        <taxon>Cyanobacteriota</taxon>
        <taxon>Cyanophyceae</taxon>
        <taxon>Oscillatoriophycideae</taxon>
        <taxon>Oscillatoriales</taxon>
        <taxon>Microcoleaceae</taxon>
        <taxon>Planktothrix</taxon>
    </lineage>
</organism>
<dbReference type="EMBL" id="LO018305">
    <property type="protein sequence ID" value="CUM62313.1"/>
    <property type="molecule type" value="Genomic_DNA"/>
</dbReference>
<gene>
    <name evidence="1" type="ORF">PLAM_mp0018</name>
</gene>
<reference evidence="1" key="1">
    <citation type="submission" date="2015-09" db="EMBL/GenBank/DDBJ databases">
        <authorList>
            <person name="Jackson K.R."/>
            <person name="Lunt B.L."/>
            <person name="Fisher J.N.B."/>
            <person name="Gardner A.V."/>
            <person name="Bailey M.E."/>
            <person name="Deus L.M."/>
            <person name="Earl A.S."/>
            <person name="Gibby P.D."/>
            <person name="Hartmann K.A."/>
            <person name="Liu J.E."/>
            <person name="Manci A.M."/>
            <person name="Nielsen D.A."/>
            <person name="Solomon M.B."/>
            <person name="Breakwell D.P."/>
            <person name="Burnett S.H."/>
            <person name="Grose J.H."/>
        </authorList>
    </citation>
    <scope>NUCLEOTIDE SEQUENCE</scope>
    <source>
        <strain evidence="1">7805</strain>
    </source>
</reference>